<dbReference type="InterPro" id="IPR043129">
    <property type="entry name" value="ATPase_NBD"/>
</dbReference>
<feature type="transmembrane region" description="Helical" evidence="3">
    <location>
        <begin position="228"/>
        <end position="248"/>
    </location>
</feature>
<dbReference type="SUPFAM" id="SSF53067">
    <property type="entry name" value="Actin-like ATPase domain"/>
    <property type="match status" value="1"/>
</dbReference>
<keyword evidence="5" id="KW-1185">Reference proteome</keyword>
<dbReference type="Pfam" id="PF00480">
    <property type="entry name" value="ROK"/>
    <property type="match status" value="1"/>
</dbReference>
<dbReference type="STRING" id="641238.SAMN04490244_104291"/>
<dbReference type="EMBL" id="FOGU01000004">
    <property type="protein sequence ID" value="SER98788.1"/>
    <property type="molecule type" value="Genomic_DNA"/>
</dbReference>
<keyword evidence="4" id="KW-0808">Transferase</keyword>
<proteinExistence type="inferred from homology"/>
<dbReference type="Gene3D" id="1.10.10.10">
    <property type="entry name" value="Winged helix-like DNA-binding domain superfamily/Winged helix DNA-binding domain"/>
    <property type="match status" value="1"/>
</dbReference>
<comment type="similarity">
    <text evidence="1">Belongs to the ROK (NagC/XylR) family.</text>
</comment>
<dbReference type="Gene3D" id="3.30.420.40">
    <property type="match status" value="2"/>
</dbReference>
<evidence type="ECO:0000313" key="4">
    <source>
        <dbReference type="EMBL" id="SER98788.1"/>
    </source>
</evidence>
<dbReference type="InterPro" id="IPR036390">
    <property type="entry name" value="WH_DNA-bd_sf"/>
</dbReference>
<evidence type="ECO:0000256" key="1">
    <source>
        <dbReference type="ARBA" id="ARBA00006479"/>
    </source>
</evidence>
<evidence type="ECO:0000313" key="5">
    <source>
        <dbReference type="Proteomes" id="UP000198885"/>
    </source>
</evidence>
<dbReference type="PANTHER" id="PTHR18964">
    <property type="entry name" value="ROK (REPRESSOR, ORF, KINASE) FAMILY"/>
    <property type="match status" value="1"/>
</dbReference>
<dbReference type="GO" id="GO:0016301">
    <property type="term" value="F:kinase activity"/>
    <property type="evidence" value="ECO:0007669"/>
    <property type="project" value="UniProtKB-KW"/>
</dbReference>
<feature type="compositionally biased region" description="Basic and acidic residues" evidence="2">
    <location>
        <begin position="1"/>
        <end position="12"/>
    </location>
</feature>
<reference evidence="4 5" key="1">
    <citation type="submission" date="2016-10" db="EMBL/GenBank/DDBJ databases">
        <authorList>
            <person name="de Groot N.N."/>
        </authorList>
    </citation>
    <scope>NUCLEOTIDE SEQUENCE [LARGE SCALE GENOMIC DNA]</scope>
    <source>
        <strain evidence="4 5">DSM 23042</strain>
    </source>
</reference>
<evidence type="ECO:0000256" key="2">
    <source>
        <dbReference type="SAM" id="MobiDB-lite"/>
    </source>
</evidence>
<dbReference type="Pfam" id="PF13412">
    <property type="entry name" value="HTH_24"/>
    <property type="match status" value="1"/>
</dbReference>
<dbReference type="InterPro" id="IPR000600">
    <property type="entry name" value="ROK"/>
</dbReference>
<dbReference type="Proteomes" id="UP000198885">
    <property type="component" value="Unassembled WGS sequence"/>
</dbReference>
<feature type="region of interest" description="Disordered" evidence="2">
    <location>
        <begin position="1"/>
        <end position="21"/>
    </location>
</feature>
<keyword evidence="3" id="KW-1133">Transmembrane helix</keyword>
<dbReference type="CDD" id="cd23763">
    <property type="entry name" value="ASKHA_ATPase_ROK"/>
    <property type="match status" value="1"/>
</dbReference>
<name>A0A1H9TP01_9RHOB</name>
<keyword evidence="4" id="KW-0418">Kinase</keyword>
<keyword evidence="3" id="KW-0812">Transmembrane</keyword>
<accession>A0A1H9TP01</accession>
<dbReference type="InterPro" id="IPR036388">
    <property type="entry name" value="WH-like_DNA-bd_sf"/>
</dbReference>
<protein>
    <submittedName>
        <fullName evidence="4">Sugar kinase of the NBD/HSP70 family, may contain an N-terminal HTH domain</fullName>
    </submittedName>
</protein>
<dbReference type="SUPFAM" id="SSF46785">
    <property type="entry name" value="Winged helix' DNA-binding domain"/>
    <property type="match status" value="1"/>
</dbReference>
<dbReference type="AlphaFoldDB" id="A0A1H9TP01"/>
<gene>
    <name evidence="4" type="ORF">SAMN04490244_104291</name>
</gene>
<organism evidence="4 5">
    <name type="scientific">Tranquillimonas rosea</name>
    <dbReference type="NCBI Taxonomy" id="641238"/>
    <lineage>
        <taxon>Bacteria</taxon>
        <taxon>Pseudomonadati</taxon>
        <taxon>Pseudomonadota</taxon>
        <taxon>Alphaproteobacteria</taxon>
        <taxon>Rhodobacterales</taxon>
        <taxon>Roseobacteraceae</taxon>
        <taxon>Tranquillimonas</taxon>
    </lineage>
</organism>
<evidence type="ECO:0000256" key="3">
    <source>
        <dbReference type="SAM" id="Phobius"/>
    </source>
</evidence>
<dbReference type="PANTHER" id="PTHR18964:SF149">
    <property type="entry name" value="BIFUNCTIONAL UDP-N-ACETYLGLUCOSAMINE 2-EPIMERASE_N-ACETYLMANNOSAMINE KINASE"/>
    <property type="match status" value="1"/>
</dbReference>
<keyword evidence="3" id="KW-0472">Membrane</keyword>
<sequence>MVQHSTDPDGHTTEAIVRGSNQTGMRAYNERLVLTILRAAGPESKAELARMTGLSAQTVSVIMRKLEGEGLIERCAPLRGKVGQPSVPMRLAPRGAISFGLKVGRRSVEMVMIDFLGQILGRVHRIHAYPTPDATVAFAEDALQRLLASLDPPLRARAAGLGIAMPFNLWSWARAIGVPEDAMASWRDSDVRSEIAARCDLPVFLQNDASSACGAELIFGSGRKPRDFLYFYIGFFVGGGVVLNGSLYTGPTGNAGAVGSMLVPDGTGGFAQLIDVASLSGLEKAMLRAGMSTNALWQSPDGWEADNPVVSRWLDDAAVGLAHATVAAASVIDFDTALIDGWLPIAVRARLIERAQEVLARLDTSGLAPPELRAGTLGPEARALGAASLPLSERFLVDQNALLKAS</sequence>